<accession>A0A927RNS4</accession>
<feature type="region of interest" description="Disordered" evidence="1">
    <location>
        <begin position="34"/>
        <end position="62"/>
    </location>
</feature>
<feature type="region of interest" description="Disordered" evidence="1">
    <location>
        <begin position="1"/>
        <end position="20"/>
    </location>
</feature>
<dbReference type="EMBL" id="JADBEM010000001">
    <property type="protein sequence ID" value="MBE1610368.1"/>
    <property type="molecule type" value="Genomic_DNA"/>
</dbReference>
<reference evidence="2" key="1">
    <citation type="submission" date="2020-10" db="EMBL/GenBank/DDBJ databases">
        <title>Sequencing the genomes of 1000 actinobacteria strains.</title>
        <authorList>
            <person name="Klenk H.-P."/>
        </authorList>
    </citation>
    <scope>NUCLEOTIDE SEQUENCE</scope>
    <source>
        <strain evidence="2">DSM 45354</strain>
    </source>
</reference>
<name>A0A927RNS4_9ACTN</name>
<evidence type="ECO:0000313" key="3">
    <source>
        <dbReference type="Proteomes" id="UP000638648"/>
    </source>
</evidence>
<evidence type="ECO:0000313" key="2">
    <source>
        <dbReference type="EMBL" id="MBE1610368.1"/>
    </source>
</evidence>
<feature type="compositionally biased region" description="Polar residues" evidence="1">
    <location>
        <begin position="48"/>
        <end position="62"/>
    </location>
</feature>
<dbReference type="Proteomes" id="UP000638648">
    <property type="component" value="Unassembled WGS sequence"/>
</dbReference>
<evidence type="ECO:0000256" key="1">
    <source>
        <dbReference type="SAM" id="MobiDB-lite"/>
    </source>
</evidence>
<organism evidence="2 3">
    <name type="scientific">Actinopolymorpha pittospori</name>
    <dbReference type="NCBI Taxonomy" id="648752"/>
    <lineage>
        <taxon>Bacteria</taxon>
        <taxon>Bacillati</taxon>
        <taxon>Actinomycetota</taxon>
        <taxon>Actinomycetes</taxon>
        <taxon>Propionibacteriales</taxon>
        <taxon>Actinopolymorphaceae</taxon>
        <taxon>Actinopolymorpha</taxon>
    </lineage>
</organism>
<comment type="caution">
    <text evidence="2">The sequence shown here is derived from an EMBL/GenBank/DDBJ whole genome shotgun (WGS) entry which is preliminary data.</text>
</comment>
<keyword evidence="3" id="KW-1185">Reference proteome</keyword>
<dbReference type="AlphaFoldDB" id="A0A927RNS4"/>
<proteinExistence type="predicted"/>
<gene>
    <name evidence="2" type="ORF">HEB94_007216</name>
</gene>
<sequence>MAIAIGPVNNPNDRARTARATTVQIIRARRVIRSSAASRSQPPRLGISATTTTTARPISNVG</sequence>
<protein>
    <submittedName>
        <fullName evidence="2">Uncharacterized protein</fullName>
    </submittedName>
</protein>